<name>A0ABZ0L715_9BACL</name>
<accession>A0ABZ0L715</accession>
<dbReference type="EMBL" id="CP129118">
    <property type="protein sequence ID" value="WOV88022.1"/>
    <property type="molecule type" value="Genomic_DNA"/>
</dbReference>
<keyword evidence="2" id="KW-1185">Reference proteome</keyword>
<dbReference type="RefSeq" id="WP_317968678.1">
    <property type="nucleotide sequence ID" value="NZ_CP129118.1"/>
</dbReference>
<gene>
    <name evidence="1" type="ORF">QWT69_02565</name>
</gene>
<dbReference type="Proteomes" id="UP001303902">
    <property type="component" value="Chromosome"/>
</dbReference>
<reference evidence="1 2" key="1">
    <citation type="submission" date="2023-06" db="EMBL/GenBank/DDBJ databases">
        <title>Sporosarcina sp. nov., isolated from Korean tranditional fermented seafood 'Jeotgal'.</title>
        <authorList>
            <person name="Yang A.I."/>
            <person name="Shin N.-R."/>
        </authorList>
    </citation>
    <scope>NUCLEOTIDE SEQUENCE [LARGE SCALE GENOMIC DNA]</scope>
    <source>
        <strain evidence="1 2">T2O-4</strain>
    </source>
</reference>
<evidence type="ECO:0000313" key="1">
    <source>
        <dbReference type="EMBL" id="WOV88022.1"/>
    </source>
</evidence>
<proteinExistence type="predicted"/>
<organism evidence="1 2">
    <name type="scientific">Sporosarcina oncorhynchi</name>
    <dbReference type="NCBI Taxonomy" id="3056444"/>
    <lineage>
        <taxon>Bacteria</taxon>
        <taxon>Bacillati</taxon>
        <taxon>Bacillota</taxon>
        <taxon>Bacilli</taxon>
        <taxon>Bacillales</taxon>
        <taxon>Caryophanaceae</taxon>
        <taxon>Sporosarcina</taxon>
    </lineage>
</organism>
<sequence length="53" mass="6448">MEILEKKMIRMELQIGELIRIIANMNERIIELEENEQVNNRLSFFANRETNRL</sequence>
<evidence type="ECO:0000313" key="2">
    <source>
        <dbReference type="Proteomes" id="UP001303902"/>
    </source>
</evidence>
<protein>
    <submittedName>
        <fullName evidence="1">Uncharacterized protein</fullName>
    </submittedName>
</protein>